<evidence type="ECO:0000313" key="2">
    <source>
        <dbReference type="EMBL" id="OAY46865.1"/>
    </source>
</evidence>
<dbReference type="EMBL" id="CM004392">
    <property type="protein sequence ID" value="OAY46865.1"/>
    <property type="molecule type" value="Genomic_DNA"/>
</dbReference>
<dbReference type="InterPro" id="IPR023213">
    <property type="entry name" value="CAT-like_dom_sf"/>
</dbReference>
<sequence>MKIPFYPAAGRLGRDDNGRLEIVCNNEEALFIEAERDSEIDDLSDFMLNLEIPRLIPSVDYLQGISSFPLFVIQITTFKYGGVSMGIRFHHTTSDGLAALHFINTWRDVAQGIPITIPPFIDRTILQNCIEIFKITPQHLQTLKNKVKNIHGKAKYTSYQILIAHIWRCTSKTRDLPNVVNTRSKLHPPTPLGYFGNITTLATSIALSSEVLSESLEDTAERIDKKIMRIDNECLRSAIDYLELLNDLKPIMRGAHACRCPNHSIVSWMRLPFYDADTGMRKPIFVRPANPLEGKGYTYCQADHMQAFQNLSYEF</sequence>
<organism evidence="2">
    <name type="scientific">Manihot esculenta</name>
    <name type="common">Cassava</name>
    <name type="synonym">Jatropha manihot</name>
    <dbReference type="NCBI Taxonomy" id="3983"/>
    <lineage>
        <taxon>Eukaryota</taxon>
        <taxon>Viridiplantae</taxon>
        <taxon>Streptophyta</taxon>
        <taxon>Embryophyta</taxon>
        <taxon>Tracheophyta</taxon>
        <taxon>Spermatophyta</taxon>
        <taxon>Magnoliopsida</taxon>
        <taxon>eudicotyledons</taxon>
        <taxon>Gunneridae</taxon>
        <taxon>Pentapetalae</taxon>
        <taxon>rosids</taxon>
        <taxon>fabids</taxon>
        <taxon>Malpighiales</taxon>
        <taxon>Euphorbiaceae</taxon>
        <taxon>Crotonoideae</taxon>
        <taxon>Manihoteae</taxon>
        <taxon>Manihot</taxon>
    </lineage>
</organism>
<comment type="similarity">
    <text evidence="1">Belongs to the plant acyltransferase family.</text>
</comment>
<dbReference type="InterPro" id="IPR050317">
    <property type="entry name" value="Plant_Fungal_Acyltransferase"/>
</dbReference>
<dbReference type="PANTHER" id="PTHR31642">
    <property type="entry name" value="TRICHOTHECENE 3-O-ACETYLTRANSFERASE"/>
    <property type="match status" value="1"/>
</dbReference>
<dbReference type="AlphaFoldDB" id="A0A2C9VMP1"/>
<accession>A0A2C9VMP1</accession>
<gene>
    <name evidence="2" type="ORF">MANES_06G033900</name>
</gene>
<evidence type="ECO:0000256" key="1">
    <source>
        <dbReference type="ARBA" id="ARBA00009861"/>
    </source>
</evidence>
<dbReference type="PANTHER" id="PTHR31642:SF309">
    <property type="entry name" value="SHIKIMATE O-HYDROXYCINNAMOYLTRANSFERASE"/>
    <property type="match status" value="1"/>
</dbReference>
<reference evidence="2" key="1">
    <citation type="submission" date="2016-02" db="EMBL/GenBank/DDBJ databases">
        <title>WGS assembly of Manihot esculenta.</title>
        <authorList>
            <person name="Bredeson J.V."/>
            <person name="Prochnik S.E."/>
            <person name="Lyons J.B."/>
            <person name="Schmutz J."/>
            <person name="Grimwood J."/>
            <person name="Vrebalov J."/>
            <person name="Bart R.S."/>
            <person name="Amuge T."/>
            <person name="Ferguson M.E."/>
            <person name="Green R."/>
            <person name="Putnam N."/>
            <person name="Stites J."/>
            <person name="Rounsley S."/>
            <person name="Rokhsar D.S."/>
        </authorList>
    </citation>
    <scope>NUCLEOTIDE SEQUENCE [LARGE SCALE GENOMIC DNA]</scope>
    <source>
        <tissue evidence="2">Leaf</tissue>
    </source>
</reference>
<dbReference type="GO" id="GO:0016747">
    <property type="term" value="F:acyltransferase activity, transferring groups other than amino-acyl groups"/>
    <property type="evidence" value="ECO:0000318"/>
    <property type="project" value="GO_Central"/>
</dbReference>
<name>A0A2C9VMP1_MANES</name>
<proteinExistence type="inferred from homology"/>
<dbReference type="Gene3D" id="3.30.559.10">
    <property type="entry name" value="Chloramphenicol acetyltransferase-like domain"/>
    <property type="match status" value="2"/>
</dbReference>
<protein>
    <submittedName>
        <fullName evidence="2">Uncharacterized protein</fullName>
    </submittedName>
</protein>
<dbReference type="Pfam" id="PF02458">
    <property type="entry name" value="Transferase"/>
    <property type="match status" value="2"/>
</dbReference>